<dbReference type="Pfam" id="PF03135">
    <property type="entry name" value="CagE_TrbE_VirB"/>
    <property type="match status" value="1"/>
</dbReference>
<organism evidence="2 3">
    <name type="scientific">Pseudomonas arsenicoxydans</name>
    <dbReference type="NCBI Taxonomy" id="702115"/>
    <lineage>
        <taxon>Bacteria</taxon>
        <taxon>Pseudomonadati</taxon>
        <taxon>Pseudomonadota</taxon>
        <taxon>Gammaproteobacteria</taxon>
        <taxon>Pseudomonadales</taxon>
        <taxon>Pseudomonadaceae</taxon>
        <taxon>Pseudomonas</taxon>
    </lineage>
</organism>
<proteinExistence type="predicted"/>
<accession>A0A502GWY1</accession>
<protein>
    <recommendedName>
        <fullName evidence="1">CagE TrbE VirB component of type IV transporter system central domain-containing protein</fullName>
    </recommendedName>
</protein>
<reference evidence="2 3" key="1">
    <citation type="journal article" date="2019" name="Environ. Microbiol.">
        <title>Species interactions and distinct microbial communities in high Arctic permafrost affected cryosols are associated with the CH4 and CO2 gas fluxes.</title>
        <authorList>
            <person name="Altshuler I."/>
            <person name="Hamel J."/>
            <person name="Turney S."/>
            <person name="Magnuson E."/>
            <person name="Levesque R."/>
            <person name="Greer C."/>
            <person name="Whyte L.G."/>
        </authorList>
    </citation>
    <scope>NUCLEOTIDE SEQUENCE [LARGE SCALE GENOMIC DNA]</scope>
    <source>
        <strain evidence="2 3">E3</strain>
    </source>
</reference>
<name>A0A502GWY1_9PSED</name>
<feature type="domain" description="CagE TrbE VirB component of type IV transporter system central" evidence="1">
    <location>
        <begin position="346"/>
        <end position="412"/>
    </location>
</feature>
<dbReference type="SUPFAM" id="SSF52540">
    <property type="entry name" value="P-loop containing nucleoside triphosphate hydrolases"/>
    <property type="match status" value="1"/>
</dbReference>
<comment type="caution">
    <text evidence="2">The sequence shown here is derived from an EMBL/GenBank/DDBJ whole genome shotgun (WGS) entry which is preliminary data.</text>
</comment>
<evidence type="ECO:0000313" key="3">
    <source>
        <dbReference type="Proteomes" id="UP000317933"/>
    </source>
</evidence>
<dbReference type="RefSeq" id="WP_140672069.1">
    <property type="nucleotide sequence ID" value="NZ_RCZE01000024.1"/>
</dbReference>
<evidence type="ECO:0000259" key="1">
    <source>
        <dbReference type="Pfam" id="PF03135"/>
    </source>
</evidence>
<dbReference type="Gene3D" id="3.40.50.300">
    <property type="entry name" value="P-loop containing nucleotide triphosphate hydrolases"/>
    <property type="match status" value="1"/>
</dbReference>
<dbReference type="GO" id="GO:0005524">
    <property type="term" value="F:ATP binding"/>
    <property type="evidence" value="ECO:0007669"/>
    <property type="project" value="InterPro"/>
</dbReference>
<evidence type="ECO:0000313" key="2">
    <source>
        <dbReference type="EMBL" id="TPG65740.1"/>
    </source>
</evidence>
<sequence length="860" mass="96116">MANQGSPINKALYPAGLWDNFILSHVGTLIGALELSGVDPQGYSAADLASATTVMRNLVQSQHPATSLTQYYWHYEGAKVALKERSNPRSRMLSERREQFLNESRTLCTSRLFWMLDVPTEANLNKLMSASALKMIFSAPFEPSARAALKARISHWGSWLVERSELRRQVDLLESALDDLNVRLQVISPTNKVQSPEQLWALCRAAVNLRPEYLDTAQTEAIPSDDWDRLLADGDISAVNIDGVDMLKIEGPEPVYARIASVIGYGARQTPYGMWGAGETSPIMQKGNYLVVARARPMSSLDKGMMLKGKSDELSRSQIKITQLLKGEDVTGEIEKKINDSPILKKKLMELEDAANSPDRSYYYHSHVIVFEKDATKLKAACRQMHTALTQSDFNVVWESVGMADLFPMLLPAYPKRCFRSVEFTSSQVGACSLGFRAHNGIPTWGDHQEEAVYILENEDGTPFYYSPYIGDKALTLAVGPSRSGKSFTKNIIAGHFLKFGSTTAADPHSVTAALASLYHSVDVDPGTEGVAKFFGDEGGIFRIEDPATDRGFSLFCSSRGQNDSDFVHHALSQIRIMLSLNDSKELQMLLPHEQIELDAAIVSVQSDDMPVNLKTMSTLYDMVGESLKLKLQRWVRKTSGMYENLFDNVEDGIGNLTKRIAVYNLAGVKDKPALAQLVTNEIFFRVSRLFEDRAYRSVPKMMSIDEAQYFFSIPGAVELAVAKARTWFKHNGGMEFWTQDVDHFGNIPGWNTLRSSASTWLFMADQAMNKESYQRVFPDLTDGECAAIARLKPRQQFYIIQREAGISKVVNVFTAPEEYVLATSRPSEAIIVREMLDRYSDIDEATSEMVKRIFPKKGN</sequence>
<dbReference type="InterPro" id="IPR018145">
    <property type="entry name" value="CagE_TrbE_VirB_cntrl_dom"/>
</dbReference>
<dbReference type="EMBL" id="RCZE01000024">
    <property type="protein sequence ID" value="TPG65740.1"/>
    <property type="molecule type" value="Genomic_DNA"/>
</dbReference>
<dbReference type="InterPro" id="IPR027417">
    <property type="entry name" value="P-loop_NTPase"/>
</dbReference>
<dbReference type="Proteomes" id="UP000317933">
    <property type="component" value="Unassembled WGS sequence"/>
</dbReference>
<gene>
    <name evidence="2" type="ORF">EAH78_31205</name>
</gene>
<dbReference type="AlphaFoldDB" id="A0A502GWY1"/>